<gene>
    <name evidence="2" type="ORF">H3H51_12545</name>
</gene>
<keyword evidence="1" id="KW-1133">Transmembrane helix</keyword>
<dbReference type="Pfam" id="PF07332">
    <property type="entry name" value="Phage_holin_3_6"/>
    <property type="match status" value="1"/>
</dbReference>
<dbReference type="Proteomes" id="UP000542720">
    <property type="component" value="Unassembled WGS sequence"/>
</dbReference>
<dbReference type="EMBL" id="JACJUD010000004">
    <property type="protein sequence ID" value="MBB2495850.1"/>
    <property type="molecule type" value="Genomic_DNA"/>
</dbReference>
<keyword evidence="1" id="KW-0472">Membrane</keyword>
<comment type="caution">
    <text evidence="2">The sequence shown here is derived from an EMBL/GenBank/DDBJ whole genome shotgun (WGS) entry which is preliminary data.</text>
</comment>
<keyword evidence="1" id="KW-0812">Transmembrane</keyword>
<feature type="transmembrane region" description="Helical" evidence="1">
    <location>
        <begin position="83"/>
        <end position="104"/>
    </location>
</feature>
<keyword evidence="3" id="KW-1185">Reference proteome</keyword>
<proteinExistence type="predicted"/>
<protein>
    <submittedName>
        <fullName evidence="2">Phage holin family protein</fullName>
    </submittedName>
</protein>
<sequence length="130" mass="14207">MSQTPPPGASAIGQSPSLTRLAAAFLGLLHGHVELFGSELQEEKTRSLRLLLLAGLALVFGLLLLLGLSALVLILAWEDYRQQAILGLCLFYALATLYCAVRLYRALDEDVSPFSATLEELARDRERLLP</sequence>
<evidence type="ECO:0000256" key="1">
    <source>
        <dbReference type="SAM" id="Phobius"/>
    </source>
</evidence>
<reference evidence="2 3" key="1">
    <citation type="submission" date="2020-08" db="EMBL/GenBank/DDBJ databases">
        <authorList>
            <person name="Kim C.M."/>
        </authorList>
    </citation>
    <scope>NUCLEOTIDE SEQUENCE [LARGE SCALE GENOMIC DNA]</scope>
    <source>
        <strain evidence="2 3">UL070</strain>
    </source>
</reference>
<dbReference type="InterPro" id="IPR009937">
    <property type="entry name" value="Phage_holin_3_6"/>
</dbReference>
<accession>A0A7W4LMG7</accession>
<dbReference type="AlphaFoldDB" id="A0A7W4LMG7"/>
<organism evidence="2 3">
    <name type="scientific">Aquipseudomonas ullengensis</name>
    <dbReference type="NCBI Taxonomy" id="2759166"/>
    <lineage>
        <taxon>Bacteria</taxon>
        <taxon>Pseudomonadati</taxon>
        <taxon>Pseudomonadota</taxon>
        <taxon>Gammaproteobacteria</taxon>
        <taxon>Pseudomonadales</taxon>
        <taxon>Pseudomonadaceae</taxon>
        <taxon>Aquipseudomonas</taxon>
    </lineage>
</organism>
<evidence type="ECO:0000313" key="2">
    <source>
        <dbReference type="EMBL" id="MBB2495850.1"/>
    </source>
</evidence>
<feature type="transmembrane region" description="Helical" evidence="1">
    <location>
        <begin position="50"/>
        <end position="77"/>
    </location>
</feature>
<name>A0A7W4LMG7_9GAMM</name>
<dbReference type="RefSeq" id="WP_183089400.1">
    <property type="nucleotide sequence ID" value="NZ_JACJUD010000004.1"/>
</dbReference>
<evidence type="ECO:0000313" key="3">
    <source>
        <dbReference type="Proteomes" id="UP000542720"/>
    </source>
</evidence>